<feature type="domain" description="FAD-binding PCMH-type" evidence="6">
    <location>
        <begin position="1"/>
        <end position="82"/>
    </location>
</feature>
<dbReference type="Pfam" id="PF08031">
    <property type="entry name" value="BBE"/>
    <property type="match status" value="1"/>
</dbReference>
<keyword evidence="3" id="KW-0285">Flavoprotein</keyword>
<dbReference type="SUPFAM" id="SSF56176">
    <property type="entry name" value="FAD-binding/transporter-associated domain-like"/>
    <property type="match status" value="1"/>
</dbReference>
<organism evidence="7 8">
    <name type="scientific">Arthrobacter oryzae</name>
    <dbReference type="NCBI Taxonomy" id="409290"/>
    <lineage>
        <taxon>Bacteria</taxon>
        <taxon>Bacillati</taxon>
        <taxon>Actinomycetota</taxon>
        <taxon>Actinomycetes</taxon>
        <taxon>Micrococcales</taxon>
        <taxon>Micrococcaceae</taxon>
        <taxon>Arthrobacter</taxon>
    </lineage>
</organism>
<evidence type="ECO:0000256" key="3">
    <source>
        <dbReference type="ARBA" id="ARBA00022630"/>
    </source>
</evidence>
<dbReference type="InterPro" id="IPR016169">
    <property type="entry name" value="FAD-bd_PCMH_sub2"/>
</dbReference>
<dbReference type="EMBL" id="RBED01000089">
    <property type="protein sequence ID" value="RNL56014.1"/>
    <property type="molecule type" value="Genomic_DNA"/>
</dbReference>
<dbReference type="AlphaFoldDB" id="A0A3N0C159"/>
<evidence type="ECO:0000256" key="1">
    <source>
        <dbReference type="ARBA" id="ARBA00001974"/>
    </source>
</evidence>
<dbReference type="PROSITE" id="PS51387">
    <property type="entry name" value="FAD_PCMH"/>
    <property type="match status" value="1"/>
</dbReference>
<accession>A0A3N0C159</accession>
<evidence type="ECO:0000313" key="7">
    <source>
        <dbReference type="EMBL" id="RNL56014.1"/>
    </source>
</evidence>
<evidence type="ECO:0000313" key="8">
    <source>
        <dbReference type="Proteomes" id="UP000273807"/>
    </source>
</evidence>
<dbReference type="InterPro" id="IPR016166">
    <property type="entry name" value="FAD-bd_PCMH"/>
</dbReference>
<name>A0A3N0C159_9MICC</name>
<keyword evidence="5" id="KW-0560">Oxidoreductase</keyword>
<evidence type="ECO:0000256" key="5">
    <source>
        <dbReference type="ARBA" id="ARBA00023002"/>
    </source>
</evidence>
<comment type="caution">
    <text evidence="7">The sequence shown here is derived from an EMBL/GenBank/DDBJ whole genome shotgun (WGS) entry which is preliminary data.</text>
</comment>
<comment type="similarity">
    <text evidence="2">Belongs to the oxygen-dependent FAD-linked oxidoreductase family.</text>
</comment>
<reference evidence="7 8" key="1">
    <citation type="submission" date="2018-10" db="EMBL/GenBank/DDBJ databases">
        <title>Genome sequencing of Arthrobacter oryzae TNB02.</title>
        <authorList>
            <person name="Cho Y.-J."/>
            <person name="Cho A."/>
            <person name="Kim O.-S."/>
        </authorList>
    </citation>
    <scope>NUCLEOTIDE SEQUENCE [LARGE SCALE GENOMIC DNA]</scope>
    <source>
        <strain evidence="7 8">TNB02</strain>
    </source>
</reference>
<comment type="cofactor">
    <cofactor evidence="1">
        <name>FAD</name>
        <dbReference type="ChEBI" id="CHEBI:57692"/>
    </cofactor>
</comment>
<dbReference type="OrthoDB" id="9775082at2"/>
<dbReference type="GO" id="GO:0016491">
    <property type="term" value="F:oxidoreductase activity"/>
    <property type="evidence" value="ECO:0007669"/>
    <property type="project" value="UniProtKB-KW"/>
</dbReference>
<dbReference type="InterPro" id="IPR012951">
    <property type="entry name" value="BBE"/>
</dbReference>
<protein>
    <submittedName>
        <fullName evidence="7">FAD-binding oxidoreductase</fullName>
    </submittedName>
</protein>
<keyword evidence="8" id="KW-1185">Reference proteome</keyword>
<evidence type="ECO:0000256" key="4">
    <source>
        <dbReference type="ARBA" id="ARBA00022827"/>
    </source>
</evidence>
<dbReference type="Proteomes" id="UP000273807">
    <property type="component" value="Unassembled WGS sequence"/>
</dbReference>
<dbReference type="PANTHER" id="PTHR42973:SF39">
    <property type="entry name" value="FAD-BINDING PCMH-TYPE DOMAIN-CONTAINING PROTEIN"/>
    <property type="match status" value="1"/>
</dbReference>
<evidence type="ECO:0000256" key="2">
    <source>
        <dbReference type="ARBA" id="ARBA00005466"/>
    </source>
</evidence>
<dbReference type="PANTHER" id="PTHR42973">
    <property type="entry name" value="BINDING OXIDOREDUCTASE, PUTATIVE (AFU_ORTHOLOGUE AFUA_1G17690)-RELATED"/>
    <property type="match status" value="1"/>
</dbReference>
<dbReference type="InterPro" id="IPR036318">
    <property type="entry name" value="FAD-bd_PCMH-like_sf"/>
</dbReference>
<gene>
    <name evidence="7" type="ORF">D7003_09125</name>
</gene>
<dbReference type="GO" id="GO:0071949">
    <property type="term" value="F:FAD binding"/>
    <property type="evidence" value="ECO:0007669"/>
    <property type="project" value="InterPro"/>
</dbReference>
<dbReference type="Gene3D" id="3.40.462.20">
    <property type="match status" value="1"/>
</dbReference>
<dbReference type="Gene3D" id="3.30.465.10">
    <property type="match status" value="1"/>
</dbReference>
<sequence length="338" mass="36420">MGLSGSTSDVSVVGYTLGGGLPVMGRVFGFAADHVRSADVVTADGQLRTVDAEHEPELFGLLRGGKGNLGIVTSLTFDLFEVKDFYAGGVFYPGSAAQEVLTAFSRWAPALPETVSTSIALLRLPDMDIIPEPMRNQFLVHLRFGHLGDADSGARLLAPMREALPPMMDMVAPMSYADIDMIHMDPPVPVPFLHAGEFLRGFDADVIADLLQEVGPGTGCPLLEVEIRLMGGAYTRVSDGTDAVSGRDEPYILVLIRLMAPPNIELIPAAMASIFKAVSPHRSGRTFVNLHGVPGDEADRARAWSDETYTRLVRAKSDYDPGNLLRFQHSIGQKAFPA</sequence>
<evidence type="ECO:0000259" key="6">
    <source>
        <dbReference type="PROSITE" id="PS51387"/>
    </source>
</evidence>
<proteinExistence type="inferred from homology"/>
<keyword evidence="4" id="KW-0274">FAD</keyword>
<dbReference type="InterPro" id="IPR050416">
    <property type="entry name" value="FAD-linked_Oxidoreductase"/>
</dbReference>